<dbReference type="PIRSF" id="PIRSF037567">
    <property type="entry name" value="MTTB_MeTrfase"/>
    <property type="match status" value="1"/>
</dbReference>
<accession>A0ABW9QRX1</accession>
<evidence type="ECO:0000256" key="1">
    <source>
        <dbReference type="ARBA" id="ARBA00007137"/>
    </source>
</evidence>
<evidence type="ECO:0000256" key="2">
    <source>
        <dbReference type="ARBA" id="ARBA00022603"/>
    </source>
</evidence>
<dbReference type="InterPro" id="IPR038601">
    <property type="entry name" value="MttB-like_sf"/>
</dbReference>
<reference evidence="6 7" key="1">
    <citation type="submission" date="2019-11" db="EMBL/GenBank/DDBJ databases">
        <title>Acidiferrimicrobium australis gen. nov., sp. nov., an acidophilic and obligately heterotrophic, member of the Actinobacteria that catalyses dissimilatory oxido- reduction of iron isolated from metal-rich acidic water in Chile.</title>
        <authorList>
            <person name="Gonzalez D."/>
            <person name="Huber K."/>
            <person name="Hedrich S."/>
            <person name="Rojas-Villalobos C."/>
            <person name="Quatrini R."/>
            <person name="Dinamarca M.A."/>
            <person name="Schwarz A."/>
            <person name="Canales C."/>
            <person name="Nancucheo I."/>
        </authorList>
    </citation>
    <scope>NUCLEOTIDE SEQUENCE [LARGE SCALE GENOMIC DNA]</scope>
    <source>
        <strain evidence="6 7">USS-CCA1</strain>
    </source>
</reference>
<feature type="compositionally biased region" description="Basic residues" evidence="5">
    <location>
        <begin position="40"/>
        <end position="56"/>
    </location>
</feature>
<protein>
    <recommendedName>
        <fullName evidence="4">Methyltransferase</fullName>
        <ecNumber evidence="4">2.1.1.-</ecNumber>
    </recommendedName>
</protein>
<dbReference type="EMBL" id="WJHE01000336">
    <property type="protein sequence ID" value="MST32590.1"/>
    <property type="molecule type" value="Genomic_DNA"/>
</dbReference>
<feature type="region of interest" description="Disordered" evidence="5">
    <location>
        <begin position="1"/>
        <end position="114"/>
    </location>
</feature>
<keyword evidence="7" id="KW-1185">Reference proteome</keyword>
<organism evidence="6 7">
    <name type="scientific">Acidiferrimicrobium australe</name>
    <dbReference type="NCBI Taxonomy" id="2664430"/>
    <lineage>
        <taxon>Bacteria</taxon>
        <taxon>Bacillati</taxon>
        <taxon>Actinomycetota</taxon>
        <taxon>Acidimicrobiia</taxon>
        <taxon>Acidimicrobiales</taxon>
        <taxon>Acidimicrobiaceae</taxon>
        <taxon>Acidiferrimicrobium</taxon>
    </lineage>
</organism>
<feature type="compositionally biased region" description="Basic residues" evidence="5">
    <location>
        <begin position="82"/>
        <end position="99"/>
    </location>
</feature>
<keyword evidence="3 4" id="KW-0808">Transferase</keyword>
<evidence type="ECO:0000256" key="4">
    <source>
        <dbReference type="PIRNR" id="PIRNR037567"/>
    </source>
</evidence>
<dbReference type="EC" id="2.1.1.-" evidence="4"/>
<keyword evidence="2 6" id="KW-0489">Methyltransferase</keyword>
<dbReference type="GO" id="GO:0032259">
    <property type="term" value="P:methylation"/>
    <property type="evidence" value="ECO:0007669"/>
    <property type="project" value="UniProtKB-KW"/>
</dbReference>
<evidence type="ECO:0000256" key="5">
    <source>
        <dbReference type="SAM" id="MobiDB-lite"/>
    </source>
</evidence>
<evidence type="ECO:0000313" key="6">
    <source>
        <dbReference type="EMBL" id="MST32590.1"/>
    </source>
</evidence>
<dbReference type="InterPro" id="IPR010426">
    <property type="entry name" value="MTTB_MeTrfase"/>
</dbReference>
<comment type="similarity">
    <text evidence="1 4">Belongs to the trimethylamine methyltransferase family.</text>
</comment>
<sequence length="590" mass="63657">MGHRARHPRRPGHRADLPLRPQRARVGGGAPGAHAAGPRAHLRPHGGQHLPRRRPSRSAVPHAPRGRVGRLPDPDPGPLPLQRRHPPRRRRHRCTRLQRRPQDPRRPQGPPVIVDGTVGVLGEDQLEAVHERAMTILEDIGVEIRQEAACRLLAAEGQKVEDSRVRLDRHFVEAMVARAPERFTLRARNPDRSVTLGGGSLVHTPSGGAPFCSDLERGRRDGTLADHVELVKLAHAAPVLRCQQSGVVEANDLDDRSRHLDMDYTVLRWSDKPYICYGGSGSRAADAVDLAAVIAGGREALERDAWIVGVVNSNSPLVWDRAMVDALTVWAEANQAIAITPFLLVGATAPLGLAGGLAQQVAEALAGLALAQLIRPGVPCVFGSFLSAVDMRSGGPAFGMPGGVLGTLAGGQIARRYGVPYRGGGGLCSGMTVDAQSATESLNMLWATYLSGCDLVLHAAGWLEAGLTTSYEKLALDVEVLSMFEAMREGIITDEEHFAIDTIREEGPGGMFLAAPHTLEHFRDWVWMSPLFRSDAHANWVKRGSPDAGQVATQAWHRLLDGYEDPGIDAGTDAELVACVERARRRIGAA</sequence>
<comment type="caution">
    <text evidence="6">The sequence shown here is derived from an EMBL/GenBank/DDBJ whole genome shotgun (WGS) entry which is preliminary data.</text>
</comment>
<proteinExistence type="inferred from homology"/>
<dbReference type="GO" id="GO:0008168">
    <property type="term" value="F:methyltransferase activity"/>
    <property type="evidence" value="ECO:0007669"/>
    <property type="project" value="UniProtKB-KW"/>
</dbReference>
<feature type="compositionally biased region" description="Basic residues" evidence="5">
    <location>
        <begin position="1"/>
        <end position="12"/>
    </location>
</feature>
<dbReference type="Pfam" id="PF06253">
    <property type="entry name" value="MTTB"/>
    <property type="match status" value="1"/>
</dbReference>
<evidence type="ECO:0000313" key="7">
    <source>
        <dbReference type="Proteomes" id="UP000437736"/>
    </source>
</evidence>
<evidence type="ECO:0000256" key="3">
    <source>
        <dbReference type="ARBA" id="ARBA00022679"/>
    </source>
</evidence>
<name>A0ABW9QRX1_9ACTN</name>
<dbReference type="Gene3D" id="3.20.20.480">
    <property type="entry name" value="Trimethylamine methyltransferase-like"/>
    <property type="match status" value="1"/>
</dbReference>
<gene>
    <name evidence="6" type="ORF">GHK86_07620</name>
</gene>
<dbReference type="Proteomes" id="UP000437736">
    <property type="component" value="Unassembled WGS sequence"/>
</dbReference>